<comment type="caution">
    <text evidence="1">The sequence shown here is derived from an EMBL/GenBank/DDBJ whole genome shotgun (WGS) entry which is preliminary data.</text>
</comment>
<protein>
    <recommendedName>
        <fullName evidence="3">SAM-dependent methyltransferase</fullName>
    </recommendedName>
</protein>
<name>A0AB34JXF1_PRYPA</name>
<accession>A0AB34JXF1</accession>
<dbReference type="Proteomes" id="UP001515480">
    <property type="component" value="Unassembled WGS sequence"/>
</dbReference>
<dbReference type="EMBL" id="JBGBPQ010000003">
    <property type="protein sequence ID" value="KAL1526979.1"/>
    <property type="molecule type" value="Genomic_DNA"/>
</dbReference>
<sequence length="230" mass="25173">MLEQLEQSCEMSIMAARRGRLTEERARRLLNGDLLRHVAPHLPEAHVSKGVAMSRHLFTRRASWAVFTTEWMDSLARRISALLPGVASPRVLEVCAGLNTLAAPMRSRGLDWISSDIKVDPDAVCPPLCCDAASAVASVGPALVFWAWWSQGSSDDAQVAKLCCEQGIPIVFVGEARGGITGSVQLWDGPWAITPLADFSLCCDEPFHDVPCWPGFSDRTWLLTANSETR</sequence>
<keyword evidence="2" id="KW-1185">Reference proteome</keyword>
<evidence type="ECO:0008006" key="3">
    <source>
        <dbReference type="Google" id="ProtNLM"/>
    </source>
</evidence>
<dbReference type="AlphaFoldDB" id="A0AB34JXF1"/>
<evidence type="ECO:0000313" key="2">
    <source>
        <dbReference type="Proteomes" id="UP001515480"/>
    </source>
</evidence>
<proteinExistence type="predicted"/>
<reference evidence="1 2" key="1">
    <citation type="journal article" date="2024" name="Science">
        <title>Giant polyketide synthase enzymes in the biosynthesis of giant marine polyether toxins.</title>
        <authorList>
            <person name="Fallon T.R."/>
            <person name="Shende V.V."/>
            <person name="Wierzbicki I.H."/>
            <person name="Pendleton A.L."/>
            <person name="Watervoot N.F."/>
            <person name="Auber R.P."/>
            <person name="Gonzalez D.J."/>
            <person name="Wisecaver J.H."/>
            <person name="Moore B.S."/>
        </authorList>
    </citation>
    <scope>NUCLEOTIDE SEQUENCE [LARGE SCALE GENOMIC DNA]</scope>
    <source>
        <strain evidence="1 2">12B1</strain>
    </source>
</reference>
<gene>
    <name evidence="1" type="ORF">AB1Y20_015668</name>
</gene>
<evidence type="ECO:0000313" key="1">
    <source>
        <dbReference type="EMBL" id="KAL1526979.1"/>
    </source>
</evidence>
<organism evidence="1 2">
    <name type="scientific">Prymnesium parvum</name>
    <name type="common">Toxic golden alga</name>
    <dbReference type="NCBI Taxonomy" id="97485"/>
    <lineage>
        <taxon>Eukaryota</taxon>
        <taxon>Haptista</taxon>
        <taxon>Haptophyta</taxon>
        <taxon>Prymnesiophyceae</taxon>
        <taxon>Prymnesiales</taxon>
        <taxon>Prymnesiaceae</taxon>
        <taxon>Prymnesium</taxon>
    </lineage>
</organism>